<dbReference type="Proteomes" id="UP000232163">
    <property type="component" value="Unassembled WGS sequence"/>
</dbReference>
<feature type="region of interest" description="Disordered" evidence="1">
    <location>
        <begin position="41"/>
        <end position="72"/>
    </location>
</feature>
<evidence type="ECO:0000256" key="1">
    <source>
        <dbReference type="SAM" id="MobiDB-lite"/>
    </source>
</evidence>
<dbReference type="Pfam" id="PF18856">
    <property type="entry name" value="baeRF_family12"/>
    <property type="match status" value="1"/>
</dbReference>
<comment type="caution">
    <text evidence="2">The sequence shown here is derived from an EMBL/GenBank/DDBJ whole genome shotgun (WGS) entry which is preliminary data.</text>
</comment>
<keyword evidence="3" id="KW-1185">Reference proteome</keyword>
<reference evidence="2 3" key="1">
    <citation type="journal article" date="2017" name="Int J Environ Stud">
        <title>Does the Miocene-Pliocene relict legume Oxytropis triphylla form nitrogen-fixing nodules with a combination of bacterial strains?</title>
        <authorList>
            <person name="Safronova V."/>
            <person name="Belimov A."/>
            <person name="Sazanova A."/>
            <person name="Kuznetsova I."/>
            <person name="Popova J."/>
            <person name="Andronov E."/>
            <person name="Verkhozina A."/>
            <person name="Tikhonovich I."/>
        </authorList>
    </citation>
    <scope>NUCLEOTIDE SEQUENCE [LARGE SCALE GENOMIC DNA]</scope>
    <source>
        <strain evidence="2 3">Tri-38</strain>
    </source>
</reference>
<gene>
    <name evidence="2" type="ORF">B5P45_03205</name>
</gene>
<organism evidence="2 3">
    <name type="scientific">Phyllobacterium zundukense</name>
    <dbReference type="NCBI Taxonomy" id="1867719"/>
    <lineage>
        <taxon>Bacteria</taxon>
        <taxon>Pseudomonadati</taxon>
        <taxon>Pseudomonadota</taxon>
        <taxon>Alphaproteobacteria</taxon>
        <taxon>Hyphomicrobiales</taxon>
        <taxon>Phyllobacteriaceae</taxon>
        <taxon>Phyllobacterium</taxon>
    </lineage>
</organism>
<accession>A0A2N9W550</accession>
<dbReference type="OrthoDB" id="9812459at2"/>
<dbReference type="KEGG" id="pht:BLM14_08880"/>
<dbReference type="InterPro" id="IPR041374">
    <property type="entry name" value="BaeRF_family12"/>
</dbReference>
<evidence type="ECO:0000313" key="3">
    <source>
        <dbReference type="Proteomes" id="UP000232163"/>
    </source>
</evidence>
<protein>
    <submittedName>
        <fullName evidence="2">Host attachment protein</fullName>
    </submittedName>
</protein>
<dbReference type="EMBL" id="MZMT01000003">
    <property type="protein sequence ID" value="PIO46868.1"/>
    <property type="molecule type" value="Genomic_DNA"/>
</dbReference>
<proteinExistence type="predicted"/>
<evidence type="ECO:0000313" key="2">
    <source>
        <dbReference type="EMBL" id="PIO46868.1"/>
    </source>
</evidence>
<sequence length="149" mass="16745">MVNVMLNRHTWVLVADGEKALFLRNKNDMNNVELGIIHQLHQSNPATRDQGSDKPGRSSSGPGLGRNAVDDTDWHEISKKRFAKEIADALYAHAHKGEFERLIIVAPPLMLGEMRQEFHKEVSDKIVSEIPKTLTNHSTNDIQAIVEES</sequence>
<dbReference type="AlphaFoldDB" id="A0A2N9W550"/>
<name>A0A2N9W550_9HYPH</name>